<evidence type="ECO:0000313" key="2">
    <source>
        <dbReference type="Proteomes" id="UP000280834"/>
    </source>
</evidence>
<sequence>SGAQATCISKKLAERLHLEDIDYEQATFAGFGNRNPQTSLFAKVRITYRLLISVDQDNASDISTLLPLTKEISSWKQPKLIIGVNYFFKEIPNYKFRVFFNQHTVVAPMIARSGYINKHNNHQRSNHLNEIVTQSTCCSVQNKDHQTTITPINIDIPEIDRFWKLEFIGTTESIR</sequence>
<reference evidence="3" key="1">
    <citation type="submission" date="2017-02" db="UniProtKB">
        <authorList>
            <consortium name="WormBaseParasite"/>
        </authorList>
    </citation>
    <scope>IDENTIFICATION</scope>
</reference>
<protein>
    <submittedName>
        <fullName evidence="3">DUF218 domain-containing protein</fullName>
    </submittedName>
</protein>
<keyword evidence="2" id="KW-1185">Reference proteome</keyword>
<organism evidence="3">
    <name type="scientific">Brugia timori</name>
    <dbReference type="NCBI Taxonomy" id="42155"/>
    <lineage>
        <taxon>Eukaryota</taxon>
        <taxon>Metazoa</taxon>
        <taxon>Ecdysozoa</taxon>
        <taxon>Nematoda</taxon>
        <taxon>Chromadorea</taxon>
        <taxon>Rhabditida</taxon>
        <taxon>Spirurina</taxon>
        <taxon>Spiruromorpha</taxon>
        <taxon>Filarioidea</taxon>
        <taxon>Onchocercidae</taxon>
        <taxon>Brugia</taxon>
    </lineage>
</organism>
<evidence type="ECO:0000313" key="1">
    <source>
        <dbReference type="EMBL" id="VDO52198.1"/>
    </source>
</evidence>
<dbReference type="WBParaSite" id="BTMF_0001707201-mRNA-1">
    <property type="protein sequence ID" value="BTMF_0001707201-mRNA-1"/>
    <property type="gene ID" value="BTMF_0001707201"/>
</dbReference>
<name>A0A0R3RAK8_9BILA</name>
<gene>
    <name evidence="1" type="ORF">BTMF_LOCUS15043</name>
</gene>
<accession>A0A0R3RAK8</accession>
<proteinExistence type="predicted"/>
<dbReference type="EMBL" id="UZAG01021981">
    <property type="protein sequence ID" value="VDO52198.1"/>
    <property type="molecule type" value="Genomic_DNA"/>
</dbReference>
<dbReference type="STRING" id="42155.A0A0R3RAK8"/>
<reference evidence="1 2" key="2">
    <citation type="submission" date="2018-11" db="EMBL/GenBank/DDBJ databases">
        <authorList>
            <consortium name="Pathogen Informatics"/>
        </authorList>
    </citation>
    <scope>NUCLEOTIDE SEQUENCE [LARGE SCALE GENOMIC DNA]</scope>
</reference>
<dbReference type="Proteomes" id="UP000280834">
    <property type="component" value="Unassembled WGS sequence"/>
</dbReference>
<evidence type="ECO:0000313" key="3">
    <source>
        <dbReference type="WBParaSite" id="BTMF_0001707201-mRNA-1"/>
    </source>
</evidence>
<dbReference type="AlphaFoldDB" id="A0A0R3RAK8"/>